<dbReference type="EMBL" id="JAFIMR010000031">
    <property type="protein sequence ID" value="KAI1860426.1"/>
    <property type="molecule type" value="Genomic_DNA"/>
</dbReference>
<organism evidence="10 11">
    <name type="scientific">Neoarthrinium moseri</name>
    <dbReference type="NCBI Taxonomy" id="1658444"/>
    <lineage>
        <taxon>Eukaryota</taxon>
        <taxon>Fungi</taxon>
        <taxon>Dikarya</taxon>
        <taxon>Ascomycota</taxon>
        <taxon>Pezizomycotina</taxon>
        <taxon>Sordariomycetes</taxon>
        <taxon>Xylariomycetidae</taxon>
        <taxon>Amphisphaeriales</taxon>
        <taxon>Apiosporaceae</taxon>
        <taxon>Neoarthrinium</taxon>
    </lineage>
</organism>
<dbReference type="AlphaFoldDB" id="A0A9P9WFC1"/>
<reference evidence="10" key="1">
    <citation type="submission" date="2021-03" db="EMBL/GenBank/DDBJ databases">
        <title>Revisited historic fungal species revealed as producer of novel bioactive compounds through whole genome sequencing and comparative genomics.</title>
        <authorList>
            <person name="Vignolle G.A."/>
            <person name="Hochenegger N."/>
            <person name="Mach R.L."/>
            <person name="Mach-Aigner A.R."/>
            <person name="Javad Rahimi M."/>
            <person name="Salim K.A."/>
            <person name="Chan C.M."/>
            <person name="Lim L.B.L."/>
            <person name="Cai F."/>
            <person name="Druzhinina I.S."/>
            <person name="U'Ren J.M."/>
            <person name="Derntl C."/>
        </authorList>
    </citation>
    <scope>NUCLEOTIDE SEQUENCE</scope>
    <source>
        <strain evidence="10">TUCIM 5799</strain>
    </source>
</reference>
<evidence type="ECO:0000256" key="2">
    <source>
        <dbReference type="ARBA" id="ARBA00010617"/>
    </source>
</evidence>
<proteinExistence type="inferred from homology"/>
<comment type="caution">
    <text evidence="10">The sequence shown here is derived from an EMBL/GenBank/DDBJ whole genome shotgun (WGS) entry which is preliminary data.</text>
</comment>
<comment type="cofactor">
    <cofactor evidence="1 7">
        <name>heme</name>
        <dbReference type="ChEBI" id="CHEBI:30413"/>
    </cofactor>
</comment>
<comment type="similarity">
    <text evidence="2 8">Belongs to the cytochrome P450 family.</text>
</comment>
<accession>A0A9P9WFC1</accession>
<keyword evidence="9" id="KW-0472">Membrane</keyword>
<protein>
    <submittedName>
        <fullName evidence="10">Uncharacterized protein</fullName>
    </submittedName>
</protein>
<dbReference type="Pfam" id="PF00067">
    <property type="entry name" value="p450"/>
    <property type="match status" value="1"/>
</dbReference>
<dbReference type="PANTHER" id="PTHR46206:SF7">
    <property type="entry name" value="P450, PUTATIVE (EUROFUNG)-RELATED"/>
    <property type="match status" value="1"/>
</dbReference>
<evidence type="ECO:0000256" key="4">
    <source>
        <dbReference type="ARBA" id="ARBA00023002"/>
    </source>
</evidence>
<keyword evidence="7 8" id="KW-0349">Heme</keyword>
<dbReference type="PANTHER" id="PTHR46206">
    <property type="entry name" value="CYTOCHROME P450"/>
    <property type="match status" value="1"/>
</dbReference>
<dbReference type="Gene3D" id="1.10.630.10">
    <property type="entry name" value="Cytochrome P450"/>
    <property type="match status" value="1"/>
</dbReference>
<keyword evidence="4 8" id="KW-0560">Oxidoreductase</keyword>
<keyword evidence="5 7" id="KW-0408">Iron</keyword>
<dbReference type="PRINTS" id="PR00465">
    <property type="entry name" value="EP450IV"/>
</dbReference>
<dbReference type="InterPro" id="IPR002403">
    <property type="entry name" value="Cyt_P450_E_grp-IV"/>
</dbReference>
<dbReference type="Proteomes" id="UP000829685">
    <property type="component" value="Unassembled WGS sequence"/>
</dbReference>
<evidence type="ECO:0000256" key="1">
    <source>
        <dbReference type="ARBA" id="ARBA00001971"/>
    </source>
</evidence>
<dbReference type="GO" id="GO:0016705">
    <property type="term" value="F:oxidoreductase activity, acting on paired donors, with incorporation or reduction of molecular oxygen"/>
    <property type="evidence" value="ECO:0007669"/>
    <property type="project" value="InterPro"/>
</dbReference>
<dbReference type="CDD" id="cd11041">
    <property type="entry name" value="CYP503A1-like"/>
    <property type="match status" value="1"/>
</dbReference>
<keyword evidence="3 7" id="KW-0479">Metal-binding</keyword>
<sequence>MDQFWRLVGPRSIAVASAFLLVTGVSVLWVFSSLYVTGLSTIPLIGDELGNAEQRRKGFISHAQKLYNMGYAKFKNRTWRLTGTDGDRIILPRHLLDDVGRMPDSHISIEKAIEKSNEIRYTGLGGTQGETEFLIHLIRSDLTHALNRINPRLEEEIAHATVEELGPCEDWTRAVIYQKMLRIVAVASGNIFIGPDLCRSEEWIVPAITYTVDLFTAIGKLKQWRWWTRPIGQYFIPEIESLHQHRRKAVEWLEPVVAKRRQMMEKKGYEAPDDMLQWMMNKGHEFNVSDNSLALIQLNLSLAAIHTTTLTTTLVLYDIVAQPGLVQELRNEVRTAMANHGDKLTTRALHDMRLLDSVMKESQRTNPVNLVRFIRIVEKPVTLSDGTYLPPGTHIESAHASILQDRNLYSNPETFDGHRFLNLRSGATPDPLQYKNKEQYQFVTATKDFMSFGYGRHACPGRFFAGNEIKLILARILVDYDFKMPDGLTERYANLNTGLDSLPDPTKALLFKRLNS</sequence>
<keyword evidence="11" id="KW-1185">Reference proteome</keyword>
<name>A0A9P9WFC1_9PEZI</name>
<evidence type="ECO:0000256" key="7">
    <source>
        <dbReference type="PIRSR" id="PIRSR602403-1"/>
    </source>
</evidence>
<keyword evidence="9" id="KW-0812">Transmembrane</keyword>
<dbReference type="GO" id="GO:0020037">
    <property type="term" value="F:heme binding"/>
    <property type="evidence" value="ECO:0007669"/>
    <property type="project" value="InterPro"/>
</dbReference>
<dbReference type="InterPro" id="IPR036396">
    <property type="entry name" value="Cyt_P450_sf"/>
</dbReference>
<feature type="transmembrane region" description="Helical" evidence="9">
    <location>
        <begin position="12"/>
        <end position="31"/>
    </location>
</feature>
<gene>
    <name evidence="10" type="ORF">JX265_009825</name>
</gene>
<dbReference type="GO" id="GO:0004497">
    <property type="term" value="F:monooxygenase activity"/>
    <property type="evidence" value="ECO:0007669"/>
    <property type="project" value="UniProtKB-KW"/>
</dbReference>
<evidence type="ECO:0000256" key="5">
    <source>
        <dbReference type="ARBA" id="ARBA00023004"/>
    </source>
</evidence>
<evidence type="ECO:0000256" key="9">
    <source>
        <dbReference type="SAM" id="Phobius"/>
    </source>
</evidence>
<dbReference type="SUPFAM" id="SSF48264">
    <property type="entry name" value="Cytochrome P450"/>
    <property type="match status" value="1"/>
</dbReference>
<dbReference type="PROSITE" id="PS00086">
    <property type="entry name" value="CYTOCHROME_P450"/>
    <property type="match status" value="1"/>
</dbReference>
<dbReference type="InterPro" id="IPR017972">
    <property type="entry name" value="Cyt_P450_CS"/>
</dbReference>
<evidence type="ECO:0000256" key="8">
    <source>
        <dbReference type="RuleBase" id="RU000461"/>
    </source>
</evidence>
<dbReference type="GO" id="GO:0005506">
    <property type="term" value="F:iron ion binding"/>
    <property type="evidence" value="ECO:0007669"/>
    <property type="project" value="InterPro"/>
</dbReference>
<keyword evidence="9" id="KW-1133">Transmembrane helix</keyword>
<keyword evidence="6 8" id="KW-0503">Monooxygenase</keyword>
<evidence type="ECO:0000313" key="10">
    <source>
        <dbReference type="EMBL" id="KAI1860426.1"/>
    </source>
</evidence>
<evidence type="ECO:0000256" key="3">
    <source>
        <dbReference type="ARBA" id="ARBA00022723"/>
    </source>
</evidence>
<feature type="binding site" description="axial binding residue" evidence="7">
    <location>
        <position position="459"/>
    </location>
    <ligand>
        <name>heme</name>
        <dbReference type="ChEBI" id="CHEBI:30413"/>
    </ligand>
    <ligandPart>
        <name>Fe</name>
        <dbReference type="ChEBI" id="CHEBI:18248"/>
    </ligandPart>
</feature>
<evidence type="ECO:0000313" key="11">
    <source>
        <dbReference type="Proteomes" id="UP000829685"/>
    </source>
</evidence>
<evidence type="ECO:0000256" key="6">
    <source>
        <dbReference type="ARBA" id="ARBA00023033"/>
    </source>
</evidence>
<dbReference type="InterPro" id="IPR001128">
    <property type="entry name" value="Cyt_P450"/>
</dbReference>